<comment type="caution">
    <text evidence="3">The sequence shown here is derived from an EMBL/GenBank/DDBJ whole genome shotgun (WGS) entry which is preliminary data.</text>
</comment>
<evidence type="ECO:0000256" key="2">
    <source>
        <dbReference type="SAM" id="Phobius"/>
    </source>
</evidence>
<dbReference type="OrthoDB" id="2588128at2"/>
<keyword evidence="2" id="KW-0812">Transmembrane</keyword>
<dbReference type="Proteomes" id="UP000309673">
    <property type="component" value="Unassembled WGS sequence"/>
</dbReference>
<evidence type="ECO:0000313" key="3">
    <source>
        <dbReference type="EMBL" id="TJY41993.1"/>
    </source>
</evidence>
<keyword evidence="2" id="KW-1133">Transmembrane helix</keyword>
<feature type="transmembrane region" description="Helical" evidence="2">
    <location>
        <begin position="78"/>
        <end position="99"/>
    </location>
</feature>
<dbReference type="EMBL" id="SUPK01000005">
    <property type="protein sequence ID" value="TJY41993.1"/>
    <property type="molecule type" value="Genomic_DNA"/>
</dbReference>
<dbReference type="RefSeq" id="WP_136778127.1">
    <property type="nucleotide sequence ID" value="NZ_SUPK01000005.1"/>
</dbReference>
<feature type="region of interest" description="Disordered" evidence="1">
    <location>
        <begin position="1"/>
        <end position="42"/>
    </location>
</feature>
<dbReference type="AlphaFoldDB" id="A0A4U0FAZ1"/>
<accession>A0A4U0FAZ1</accession>
<evidence type="ECO:0008006" key="5">
    <source>
        <dbReference type="Google" id="ProtNLM"/>
    </source>
</evidence>
<organism evidence="3 4">
    <name type="scientific">Cohnella pontilimi</name>
    <dbReference type="NCBI Taxonomy" id="2564100"/>
    <lineage>
        <taxon>Bacteria</taxon>
        <taxon>Bacillati</taxon>
        <taxon>Bacillota</taxon>
        <taxon>Bacilli</taxon>
        <taxon>Bacillales</taxon>
        <taxon>Paenibacillaceae</taxon>
        <taxon>Cohnella</taxon>
    </lineage>
</organism>
<protein>
    <recommendedName>
        <fullName evidence="5">DUF4179 domain-containing protein</fullName>
    </recommendedName>
</protein>
<gene>
    <name evidence="3" type="ORF">E5161_12435</name>
</gene>
<name>A0A4U0FAZ1_9BACL</name>
<feature type="compositionally biased region" description="Basic and acidic residues" evidence="1">
    <location>
        <begin position="1"/>
        <end position="10"/>
    </location>
</feature>
<evidence type="ECO:0000313" key="4">
    <source>
        <dbReference type="Proteomes" id="UP000309673"/>
    </source>
</evidence>
<reference evidence="3 4" key="1">
    <citation type="submission" date="2019-04" db="EMBL/GenBank/DDBJ databases">
        <title>Cohnella sp. nov., isolated from soil.</title>
        <authorList>
            <person name="Kim W."/>
        </authorList>
    </citation>
    <scope>NUCLEOTIDE SEQUENCE [LARGE SCALE GENOMIC DNA]</scope>
    <source>
        <strain evidence="3 4">CAU 1483</strain>
    </source>
</reference>
<keyword evidence="4" id="KW-1185">Reference proteome</keyword>
<sequence>MQNRDEDKWLFDWTDSEDPQELKGLSSVQPDEETGPDDKAWHRMKKRTFEKLGYPERENDLQASEPLMQENRRSRRRVVGKWLAAVSAAAVICMLLISISPDVQAQLKKALQFIPGFGYVQQKDDSAQPVFVLQKPVEFQGEYDTVTIDGLVIRSTGGEIALSGDDLSDKTDDSIILSTAHGEYEFKRGSASWGSGGPWEAGYYYQGQIPITALSQVKLRFGNSVVPLDLEEAQSAENMISFGPSDTQNGIRITGVVTRLDGQRVKVNLLTQLPQLQIVDSFSKEPITGEQKLEVTDSNGKMYEVLKDIGFVKPRDILFDDSTGGAEHYTLTIPYIRVEDMGVQHEKVTLPVPQQGSQNIHVTSALDGFPVDFTQVERVNERTVRVSVDVHFDAAQSKTLQSYRLFDQDGFGISHTSKINEQTRALEFEWLDVEPGQKEITFYMGEPQIVIKGPWILRDLH</sequence>
<proteinExistence type="predicted"/>
<keyword evidence="2" id="KW-0472">Membrane</keyword>
<evidence type="ECO:0000256" key="1">
    <source>
        <dbReference type="SAM" id="MobiDB-lite"/>
    </source>
</evidence>